<name>A0ABT8FZG9_9MICO</name>
<dbReference type="Pfam" id="PF07221">
    <property type="entry name" value="GlcNAc_2-epim"/>
    <property type="match status" value="1"/>
</dbReference>
<reference evidence="3" key="1">
    <citation type="submission" date="2023-06" db="EMBL/GenBank/DDBJ databases">
        <title>SYSU T00b26.</title>
        <authorList>
            <person name="Gao L."/>
            <person name="Fang B.-Z."/>
            <person name="Li W.-J."/>
        </authorList>
    </citation>
    <scope>NUCLEOTIDE SEQUENCE</scope>
    <source>
        <strain evidence="3">SYSU T00b26</strain>
    </source>
</reference>
<dbReference type="InterPro" id="IPR008928">
    <property type="entry name" value="6-hairpin_glycosidase_sf"/>
</dbReference>
<dbReference type="RefSeq" id="WP_301126710.1">
    <property type="nucleotide sequence ID" value="NZ_JAUHPV010000002.1"/>
</dbReference>
<proteinExistence type="inferred from homology"/>
<keyword evidence="2 3" id="KW-0413">Isomerase</keyword>
<comment type="similarity">
    <text evidence="1">Belongs to the N-acylglucosamine 2-epimerase family.</text>
</comment>
<organism evidence="3 4">
    <name type="scientific">Demequina zhanjiangensis</name>
    <dbReference type="NCBI Taxonomy" id="3051659"/>
    <lineage>
        <taxon>Bacteria</taxon>
        <taxon>Bacillati</taxon>
        <taxon>Actinomycetota</taxon>
        <taxon>Actinomycetes</taxon>
        <taxon>Micrococcales</taxon>
        <taxon>Demequinaceae</taxon>
        <taxon>Demequina</taxon>
    </lineage>
</organism>
<dbReference type="Proteomes" id="UP001172738">
    <property type="component" value="Unassembled WGS sequence"/>
</dbReference>
<dbReference type="EMBL" id="JAUHPV010000002">
    <property type="protein sequence ID" value="MDN4472281.1"/>
    <property type="molecule type" value="Genomic_DNA"/>
</dbReference>
<sequence>MMWLTADAHRRWLESETDRLLDFGKHGRDPRGGFGYLDVDGRIDTSRDVELWITCRMTHIYALGAMLGRPGCAAYVDHGVDSLLGRLRDDEHGGWFAAIGADGPTNDAKEAYGHAFVILAAASATAAGRPGAAALLEEAVEVHSTRFWDDEAGMSRESFSRDWSEEEQYRGVNANMHTLEAYLAAADVLGDHALLDRAIRIVTRVVDSYGRGNDWRLPEHFDIDWNPLLDFNEDEPAHPFRPYGATVGHALEWSRLTLQASFALQQSGRHAPEWMVPAARELYAAAVRDGWNVDGHAGFVYTTDWEGAPVVRERMHWVAAEAIGAAAVLWRATRSPEYAEQYQQWWDYVGEHLLDAEKGSWHHELSTENEPSGTVWPGKPDIYHALQATLLPRLPVTPALAPSLAAGNLDRP</sequence>
<evidence type="ECO:0000256" key="1">
    <source>
        <dbReference type="ARBA" id="ARBA00008558"/>
    </source>
</evidence>
<dbReference type="EC" id="5.-.-.-" evidence="3"/>
<evidence type="ECO:0000313" key="4">
    <source>
        <dbReference type="Proteomes" id="UP001172738"/>
    </source>
</evidence>
<evidence type="ECO:0000256" key="2">
    <source>
        <dbReference type="ARBA" id="ARBA00023235"/>
    </source>
</evidence>
<accession>A0ABT8FZG9</accession>
<dbReference type="GO" id="GO:0016853">
    <property type="term" value="F:isomerase activity"/>
    <property type="evidence" value="ECO:0007669"/>
    <property type="project" value="UniProtKB-KW"/>
</dbReference>
<dbReference type="Gene3D" id="1.50.10.10">
    <property type="match status" value="1"/>
</dbReference>
<comment type="caution">
    <text evidence="3">The sequence shown here is derived from an EMBL/GenBank/DDBJ whole genome shotgun (WGS) entry which is preliminary data.</text>
</comment>
<dbReference type="SUPFAM" id="SSF48208">
    <property type="entry name" value="Six-hairpin glycosidases"/>
    <property type="match status" value="1"/>
</dbReference>
<dbReference type="InterPro" id="IPR012341">
    <property type="entry name" value="6hp_glycosidase-like_sf"/>
</dbReference>
<dbReference type="InterPro" id="IPR010819">
    <property type="entry name" value="AGE/CE"/>
</dbReference>
<keyword evidence="4" id="KW-1185">Reference proteome</keyword>
<dbReference type="PANTHER" id="PTHR15108">
    <property type="entry name" value="N-ACYLGLUCOSAMINE-2-EPIMERASE"/>
    <property type="match status" value="1"/>
</dbReference>
<gene>
    <name evidence="3" type="ORF">QQX04_04670</name>
</gene>
<evidence type="ECO:0000313" key="3">
    <source>
        <dbReference type="EMBL" id="MDN4472281.1"/>
    </source>
</evidence>
<protein>
    <submittedName>
        <fullName evidence="3">AGE family epimerase/isomerase</fullName>
        <ecNumber evidence="3">5.-.-.-</ecNumber>
    </submittedName>
</protein>